<dbReference type="PANTHER" id="PTHR48100:SF59">
    <property type="entry name" value="ADENOSYLCOBALAMIN_ALPHA-RIBAZOLE PHOSPHATASE"/>
    <property type="match status" value="1"/>
</dbReference>
<dbReference type="InterPro" id="IPR013078">
    <property type="entry name" value="His_Pase_superF_clade-1"/>
</dbReference>
<dbReference type="InterPro" id="IPR029033">
    <property type="entry name" value="His_PPase_superfam"/>
</dbReference>
<dbReference type="AlphaFoldDB" id="S3LDH9"/>
<gene>
    <name evidence="1" type="ORF">HMPREF1222_00080</name>
</gene>
<comment type="caution">
    <text evidence="1">The sequence shown here is derived from an EMBL/GenBank/DDBJ whole genome shotgun (WGS) entry which is preliminary data.</text>
</comment>
<sequence>MSCIYFVRHCQSDHTKSSDEQLRPLTEKGLEDSHAVLHYLKDKNIDVFISSPYKRSYDTIAKAAEYYHLQIKTDERLRERKSGKNGNTFELFKKRWADKNYAEADGESLYSVQKRNIEALKEIIEIYRDKNIVIGTGIVNISAVPKYPKCI</sequence>
<dbReference type="SUPFAM" id="SSF53254">
    <property type="entry name" value="Phosphoglycerate mutase-like"/>
    <property type="match status" value="1"/>
</dbReference>
<dbReference type="GO" id="GO:0005737">
    <property type="term" value="C:cytoplasm"/>
    <property type="evidence" value="ECO:0007669"/>
    <property type="project" value="TreeGrafter"/>
</dbReference>
<dbReference type="PATRIC" id="fig|1125702.3.peg.80"/>
<dbReference type="Proteomes" id="UP000014605">
    <property type="component" value="Unassembled WGS sequence"/>
</dbReference>
<dbReference type="GO" id="GO:0016791">
    <property type="term" value="F:phosphatase activity"/>
    <property type="evidence" value="ECO:0007669"/>
    <property type="project" value="TreeGrafter"/>
</dbReference>
<evidence type="ECO:0008006" key="3">
    <source>
        <dbReference type="Google" id="ProtNLM"/>
    </source>
</evidence>
<protein>
    <recommendedName>
        <fullName evidence="3">Phosphoglycerate mutase</fullName>
    </recommendedName>
</protein>
<dbReference type="GeneID" id="301460297"/>
<dbReference type="PANTHER" id="PTHR48100">
    <property type="entry name" value="BROAD-SPECIFICITY PHOSPHATASE YOR283W-RELATED"/>
    <property type="match status" value="1"/>
</dbReference>
<dbReference type="EMBL" id="ATFC01000001">
    <property type="protein sequence ID" value="EPF47820.1"/>
    <property type="molecule type" value="Genomic_DNA"/>
</dbReference>
<dbReference type="InterPro" id="IPR050275">
    <property type="entry name" value="PGM_Phosphatase"/>
</dbReference>
<proteinExistence type="predicted"/>
<dbReference type="CDD" id="cd07067">
    <property type="entry name" value="HP_PGM_like"/>
    <property type="match status" value="1"/>
</dbReference>
<dbReference type="RefSeq" id="WP_016517726.1">
    <property type="nucleotide sequence ID" value="NZ_KE332512.1"/>
</dbReference>
<accession>S3LDH9</accession>
<reference evidence="1 2" key="1">
    <citation type="submission" date="2013-04" db="EMBL/GenBank/DDBJ databases">
        <title>The Genome Sequence of Treponema vincentii F0403.</title>
        <authorList>
            <consortium name="The Broad Institute Genomics Platform"/>
            <person name="Earl A."/>
            <person name="Ward D."/>
            <person name="Feldgarden M."/>
            <person name="Gevers D."/>
            <person name="Leonetti C."/>
            <person name="Izard J."/>
            <person name="Walker B."/>
            <person name="Young S."/>
            <person name="Zeng Q."/>
            <person name="Gargeya S."/>
            <person name="Fitzgerald M."/>
            <person name="Haas B."/>
            <person name="Abouelleil A."/>
            <person name="Allen A.W."/>
            <person name="Alvarado L."/>
            <person name="Arachchi H.M."/>
            <person name="Berlin A.M."/>
            <person name="Chapman S.B."/>
            <person name="Gainer-Dewar J."/>
            <person name="Goldberg J."/>
            <person name="Griggs A."/>
            <person name="Gujja S."/>
            <person name="Hansen M."/>
            <person name="Howarth C."/>
            <person name="Imamovic A."/>
            <person name="Ireland A."/>
            <person name="Larimer J."/>
            <person name="McCowan C."/>
            <person name="Murphy C."/>
            <person name="Pearson M."/>
            <person name="Poon T.W."/>
            <person name="Priest M."/>
            <person name="Roberts A."/>
            <person name="Saif S."/>
            <person name="Shea T."/>
            <person name="Sisk P."/>
            <person name="Sykes S."/>
            <person name="Wortman J."/>
            <person name="Nusbaum C."/>
            <person name="Birren B."/>
        </authorList>
    </citation>
    <scope>NUCLEOTIDE SEQUENCE [LARGE SCALE GENOMIC DNA]</scope>
    <source>
        <strain evidence="1 2">F0403</strain>
    </source>
</reference>
<keyword evidence="2" id="KW-1185">Reference proteome</keyword>
<name>S3LDH9_9SPIR</name>
<dbReference type="Pfam" id="PF00300">
    <property type="entry name" value="His_Phos_1"/>
    <property type="match status" value="1"/>
</dbReference>
<evidence type="ECO:0000313" key="2">
    <source>
        <dbReference type="Proteomes" id="UP000014605"/>
    </source>
</evidence>
<dbReference type="HOGENOM" id="CLU_033323_12_1_12"/>
<dbReference type="Gene3D" id="3.40.50.1240">
    <property type="entry name" value="Phosphoglycerate mutase-like"/>
    <property type="match status" value="1"/>
</dbReference>
<organism evidence="1 2">
    <name type="scientific">Treponema vincentii F0403</name>
    <dbReference type="NCBI Taxonomy" id="1125702"/>
    <lineage>
        <taxon>Bacteria</taxon>
        <taxon>Pseudomonadati</taxon>
        <taxon>Spirochaetota</taxon>
        <taxon>Spirochaetia</taxon>
        <taxon>Spirochaetales</taxon>
        <taxon>Treponemataceae</taxon>
        <taxon>Treponema</taxon>
    </lineage>
</organism>
<evidence type="ECO:0000313" key="1">
    <source>
        <dbReference type="EMBL" id="EPF47820.1"/>
    </source>
</evidence>